<protein>
    <submittedName>
        <fullName evidence="2">Uncharacterized protein</fullName>
    </submittedName>
</protein>
<keyword evidence="3" id="KW-1185">Reference proteome</keyword>
<reference evidence="2" key="1">
    <citation type="submission" date="2023-10" db="EMBL/GenBank/DDBJ databases">
        <title>Genome assembly of Pristionchus species.</title>
        <authorList>
            <person name="Yoshida K."/>
            <person name="Sommer R.J."/>
        </authorList>
    </citation>
    <scope>NUCLEOTIDE SEQUENCE</scope>
    <source>
        <strain evidence="2">RS5133</strain>
    </source>
</reference>
<feature type="transmembrane region" description="Helical" evidence="1">
    <location>
        <begin position="46"/>
        <end position="64"/>
    </location>
</feature>
<name>A0AAV5VFY1_9BILA</name>
<accession>A0AAV5VFY1</accession>
<evidence type="ECO:0000256" key="1">
    <source>
        <dbReference type="SAM" id="Phobius"/>
    </source>
</evidence>
<feature type="non-terminal residue" evidence="2">
    <location>
        <position position="114"/>
    </location>
</feature>
<keyword evidence="1" id="KW-1133">Transmembrane helix</keyword>
<keyword evidence="1" id="KW-0812">Transmembrane</keyword>
<dbReference type="AlphaFoldDB" id="A0AAV5VFY1"/>
<comment type="caution">
    <text evidence="2">The sequence shown here is derived from an EMBL/GenBank/DDBJ whole genome shotgun (WGS) entry which is preliminary data.</text>
</comment>
<sequence>LLIASFVAFSAVYAVYNTDVTAWRIGAGDIWIVFRTGQSIQSTEDLIAAILVYLLVIAVCLMLSSIHYKTSDALVAIGRYNGSKKPILPVTRGGVSESIHGERTVTKTVTESTT</sequence>
<proteinExistence type="predicted"/>
<dbReference type="EMBL" id="BTSY01000003">
    <property type="protein sequence ID" value="GMT18637.1"/>
    <property type="molecule type" value="Genomic_DNA"/>
</dbReference>
<keyword evidence="1" id="KW-0472">Membrane</keyword>
<evidence type="ECO:0000313" key="3">
    <source>
        <dbReference type="Proteomes" id="UP001432322"/>
    </source>
</evidence>
<gene>
    <name evidence="2" type="ORF">PFISCL1PPCAC_9934</name>
</gene>
<feature type="non-terminal residue" evidence="2">
    <location>
        <position position="1"/>
    </location>
</feature>
<organism evidence="2 3">
    <name type="scientific">Pristionchus fissidentatus</name>
    <dbReference type="NCBI Taxonomy" id="1538716"/>
    <lineage>
        <taxon>Eukaryota</taxon>
        <taxon>Metazoa</taxon>
        <taxon>Ecdysozoa</taxon>
        <taxon>Nematoda</taxon>
        <taxon>Chromadorea</taxon>
        <taxon>Rhabditida</taxon>
        <taxon>Rhabditina</taxon>
        <taxon>Diplogasteromorpha</taxon>
        <taxon>Diplogasteroidea</taxon>
        <taxon>Neodiplogasteridae</taxon>
        <taxon>Pristionchus</taxon>
    </lineage>
</organism>
<evidence type="ECO:0000313" key="2">
    <source>
        <dbReference type="EMBL" id="GMT18637.1"/>
    </source>
</evidence>
<dbReference type="Proteomes" id="UP001432322">
    <property type="component" value="Unassembled WGS sequence"/>
</dbReference>